<keyword evidence="3" id="KW-1185">Reference proteome</keyword>
<feature type="region of interest" description="Disordered" evidence="1">
    <location>
        <begin position="26"/>
        <end position="120"/>
    </location>
</feature>
<dbReference type="Proteomes" id="UP000663193">
    <property type="component" value="Chromosome 3"/>
</dbReference>
<feature type="compositionally biased region" description="Basic and acidic residues" evidence="1">
    <location>
        <begin position="56"/>
        <end position="66"/>
    </location>
</feature>
<protein>
    <submittedName>
        <fullName evidence="2">Uncharacterized protein</fullName>
    </submittedName>
</protein>
<dbReference type="VEuPathDB" id="FungiDB:JI435_302600"/>
<accession>A0A7U2HWE9</accession>
<feature type="compositionally biased region" description="Polar residues" evidence="1">
    <location>
        <begin position="71"/>
        <end position="80"/>
    </location>
</feature>
<evidence type="ECO:0000313" key="2">
    <source>
        <dbReference type="EMBL" id="QRC93163.1"/>
    </source>
</evidence>
<organism evidence="2 3">
    <name type="scientific">Phaeosphaeria nodorum (strain SN15 / ATCC MYA-4574 / FGSC 10173)</name>
    <name type="common">Glume blotch fungus</name>
    <name type="synonym">Parastagonospora nodorum</name>
    <dbReference type="NCBI Taxonomy" id="321614"/>
    <lineage>
        <taxon>Eukaryota</taxon>
        <taxon>Fungi</taxon>
        <taxon>Dikarya</taxon>
        <taxon>Ascomycota</taxon>
        <taxon>Pezizomycotina</taxon>
        <taxon>Dothideomycetes</taxon>
        <taxon>Pleosporomycetidae</taxon>
        <taxon>Pleosporales</taxon>
        <taxon>Pleosporineae</taxon>
        <taxon>Phaeosphaeriaceae</taxon>
        <taxon>Parastagonospora</taxon>
    </lineage>
</organism>
<name>A0A7U2HWE9_PHANO</name>
<evidence type="ECO:0000313" key="3">
    <source>
        <dbReference type="Proteomes" id="UP000663193"/>
    </source>
</evidence>
<gene>
    <name evidence="2" type="ORF">JI435_302600</name>
</gene>
<sequence>MPFALKLRTIARPAFQQTRFLSSTTRMAANEYGQGKSHAQGESAVPKSVQDAAPKGLEEALPDKVHPTGGAASQSTSKTHALNDGEDSIVPKKIQEILPESVERAVPNVIHNTGDKPATK</sequence>
<reference evidence="3" key="1">
    <citation type="journal article" date="2021" name="BMC Genomics">
        <title>Chromosome-level genome assembly and manually-curated proteome of model necrotroph Parastagonospora nodorum Sn15 reveals a genome-wide trove of candidate effector homologs, and redundancy of virulence-related functions within an accessory chromosome.</title>
        <authorList>
            <person name="Bertazzoni S."/>
            <person name="Jones D.A.B."/>
            <person name="Phan H.T."/>
            <person name="Tan K.-C."/>
            <person name="Hane J.K."/>
        </authorList>
    </citation>
    <scope>NUCLEOTIDE SEQUENCE [LARGE SCALE GENOMIC DNA]</scope>
    <source>
        <strain evidence="3">SN15 / ATCC MYA-4574 / FGSC 10173)</strain>
    </source>
</reference>
<dbReference type="OrthoDB" id="2559882at2759"/>
<evidence type="ECO:0000256" key="1">
    <source>
        <dbReference type="SAM" id="MobiDB-lite"/>
    </source>
</evidence>
<dbReference type="EMBL" id="CP069025">
    <property type="protein sequence ID" value="QRC93163.1"/>
    <property type="molecule type" value="Genomic_DNA"/>
</dbReference>
<dbReference type="AlphaFoldDB" id="A0A7U2HWE9"/>
<proteinExistence type="predicted"/>